<evidence type="ECO:0000313" key="3">
    <source>
        <dbReference type="EMBL" id="CAJ1958472.1"/>
    </source>
</evidence>
<sequence length="417" mass="47983">MLRSFKSRLRKHQPRDGPTLTSNADEQHGHDFDKKKYYNKEKFPLIREAAVSILMSMRQSLFCCCGIWITVIIIAALVVSYGHHVICVFNKAFCTPLSEYIYRFPMLPVPRESILNHPSDFLSTPNNCARFEKYMKLCPKGKQLLFLFGESRGGSTYVYDSLDFSESIMMRGKEPLYHFSNEICNNNPMLRNAEKCTFDNWLNALYENSMYKHKGFFEDSKNKAKILGTKINIEQIPTEFYRDLGAFLHCTKETSIVLQVTRAASIASFLNYQAEVPERIRSIDLHFGGDKVPAPLGEPLKLDPHLAADWVQQRDSLSREIFQRLAFGLSIKFTHFYYEQLHGEFAEMHWSSLFAFLGVVPISIAEERSRRVHTMKGIRTREKTHGSIRCADRISNWKEVKEALNGTLSALVCETAS</sequence>
<gene>
    <name evidence="3" type="ORF">CYCCA115_LOCUS17193</name>
</gene>
<accession>A0AAD2JKV9</accession>
<feature type="region of interest" description="Disordered" evidence="1">
    <location>
        <begin position="1"/>
        <end position="28"/>
    </location>
</feature>
<evidence type="ECO:0008006" key="5">
    <source>
        <dbReference type="Google" id="ProtNLM"/>
    </source>
</evidence>
<feature type="transmembrane region" description="Helical" evidence="2">
    <location>
        <begin position="61"/>
        <end position="81"/>
    </location>
</feature>
<evidence type="ECO:0000313" key="4">
    <source>
        <dbReference type="Proteomes" id="UP001295423"/>
    </source>
</evidence>
<dbReference type="EMBL" id="CAKOGP040001980">
    <property type="protein sequence ID" value="CAJ1958472.1"/>
    <property type="molecule type" value="Genomic_DNA"/>
</dbReference>
<comment type="caution">
    <text evidence="3">The sequence shown here is derived from an EMBL/GenBank/DDBJ whole genome shotgun (WGS) entry which is preliminary data.</text>
</comment>
<keyword evidence="2" id="KW-1133">Transmembrane helix</keyword>
<evidence type="ECO:0000256" key="1">
    <source>
        <dbReference type="SAM" id="MobiDB-lite"/>
    </source>
</evidence>
<keyword evidence="2" id="KW-0472">Membrane</keyword>
<evidence type="ECO:0000256" key="2">
    <source>
        <dbReference type="SAM" id="Phobius"/>
    </source>
</evidence>
<dbReference type="Proteomes" id="UP001295423">
    <property type="component" value="Unassembled WGS sequence"/>
</dbReference>
<keyword evidence="2" id="KW-0812">Transmembrane</keyword>
<keyword evidence="4" id="KW-1185">Reference proteome</keyword>
<reference evidence="3" key="1">
    <citation type="submission" date="2023-08" db="EMBL/GenBank/DDBJ databases">
        <authorList>
            <person name="Audoor S."/>
            <person name="Bilcke G."/>
        </authorList>
    </citation>
    <scope>NUCLEOTIDE SEQUENCE</scope>
</reference>
<feature type="compositionally biased region" description="Basic residues" evidence="1">
    <location>
        <begin position="1"/>
        <end position="13"/>
    </location>
</feature>
<protein>
    <recommendedName>
        <fullName evidence="5">Sulfotransferase</fullName>
    </recommendedName>
</protein>
<proteinExistence type="predicted"/>
<name>A0AAD2JKV9_9STRA</name>
<dbReference type="AlphaFoldDB" id="A0AAD2JKV9"/>
<organism evidence="3 4">
    <name type="scientific">Cylindrotheca closterium</name>
    <dbReference type="NCBI Taxonomy" id="2856"/>
    <lineage>
        <taxon>Eukaryota</taxon>
        <taxon>Sar</taxon>
        <taxon>Stramenopiles</taxon>
        <taxon>Ochrophyta</taxon>
        <taxon>Bacillariophyta</taxon>
        <taxon>Bacillariophyceae</taxon>
        <taxon>Bacillariophycidae</taxon>
        <taxon>Bacillariales</taxon>
        <taxon>Bacillariaceae</taxon>
        <taxon>Cylindrotheca</taxon>
    </lineage>
</organism>